<feature type="signal peptide" evidence="2">
    <location>
        <begin position="1"/>
        <end position="19"/>
    </location>
</feature>
<evidence type="ECO:0000313" key="4">
    <source>
        <dbReference type="Proteomes" id="UP001612915"/>
    </source>
</evidence>
<dbReference type="RefSeq" id="WP_398283343.1">
    <property type="nucleotide sequence ID" value="NZ_JBITLV010000006.1"/>
</dbReference>
<organism evidence="3 4">
    <name type="scientific">Spongisporangium articulatum</name>
    <dbReference type="NCBI Taxonomy" id="3362603"/>
    <lineage>
        <taxon>Bacteria</taxon>
        <taxon>Bacillati</taxon>
        <taxon>Actinomycetota</taxon>
        <taxon>Actinomycetes</taxon>
        <taxon>Kineosporiales</taxon>
        <taxon>Kineosporiaceae</taxon>
        <taxon>Spongisporangium</taxon>
    </lineage>
</organism>
<name>A0ABW8ATW6_9ACTN</name>
<reference evidence="3 4" key="1">
    <citation type="submission" date="2024-10" db="EMBL/GenBank/DDBJ databases">
        <title>The Natural Products Discovery Center: Release of the First 8490 Sequenced Strains for Exploring Actinobacteria Biosynthetic Diversity.</title>
        <authorList>
            <person name="Kalkreuter E."/>
            <person name="Kautsar S.A."/>
            <person name="Yang D."/>
            <person name="Bader C.D."/>
            <person name="Teijaro C.N."/>
            <person name="Fluegel L."/>
            <person name="Davis C.M."/>
            <person name="Simpson J.R."/>
            <person name="Lauterbach L."/>
            <person name="Steele A.D."/>
            <person name="Gui C."/>
            <person name="Meng S."/>
            <person name="Li G."/>
            <person name="Viehrig K."/>
            <person name="Ye F."/>
            <person name="Su P."/>
            <person name="Kiefer A.F."/>
            <person name="Nichols A."/>
            <person name="Cepeda A.J."/>
            <person name="Yan W."/>
            <person name="Fan B."/>
            <person name="Jiang Y."/>
            <person name="Adhikari A."/>
            <person name="Zheng C.-J."/>
            <person name="Schuster L."/>
            <person name="Cowan T.M."/>
            <person name="Smanski M.J."/>
            <person name="Chevrette M.G."/>
            <person name="De Carvalho L.P.S."/>
            <person name="Shen B."/>
        </authorList>
    </citation>
    <scope>NUCLEOTIDE SEQUENCE [LARGE SCALE GENOMIC DNA]</scope>
    <source>
        <strain evidence="3 4">NPDC049639</strain>
    </source>
</reference>
<keyword evidence="2" id="KW-0732">Signal</keyword>
<feature type="region of interest" description="Disordered" evidence="1">
    <location>
        <begin position="74"/>
        <end position="117"/>
    </location>
</feature>
<gene>
    <name evidence="3" type="ORF">ACIB24_18410</name>
</gene>
<proteinExistence type="predicted"/>
<dbReference type="EMBL" id="JBITLV010000006">
    <property type="protein sequence ID" value="MFI7589041.1"/>
    <property type="molecule type" value="Genomic_DNA"/>
</dbReference>
<dbReference type="Proteomes" id="UP001612915">
    <property type="component" value="Unassembled WGS sequence"/>
</dbReference>
<dbReference type="PANTHER" id="PTHR28139">
    <property type="entry name" value="UPF0768 PROTEIN YBL029C-A"/>
    <property type="match status" value="1"/>
</dbReference>
<dbReference type="PANTHER" id="PTHR28139:SF1">
    <property type="entry name" value="UPF0768 PROTEIN YBL029C-A"/>
    <property type="match status" value="1"/>
</dbReference>
<sequence>MWGWKTYVRLLGVMTFVCASCHNPAAQRAEQQVRKFTLFWVPLIPIGKKTTLTCTYCGVTTVVPKEHVEQLMADLETAGSAPPAQRPVAAPDALPGPPPASGTPRLPDGPNGGRHRA</sequence>
<feature type="chain" id="PRO_5045262870" evidence="2">
    <location>
        <begin position="20"/>
        <end position="117"/>
    </location>
</feature>
<comment type="caution">
    <text evidence="3">The sequence shown here is derived from an EMBL/GenBank/DDBJ whole genome shotgun (WGS) entry which is preliminary data.</text>
</comment>
<accession>A0ABW8ATW6</accession>
<keyword evidence="4" id="KW-1185">Reference proteome</keyword>
<protein>
    <submittedName>
        <fullName evidence="3">Zinc-ribbon domain-containing protein</fullName>
    </submittedName>
</protein>
<evidence type="ECO:0000256" key="1">
    <source>
        <dbReference type="SAM" id="MobiDB-lite"/>
    </source>
</evidence>
<evidence type="ECO:0000256" key="2">
    <source>
        <dbReference type="SAM" id="SignalP"/>
    </source>
</evidence>
<evidence type="ECO:0000313" key="3">
    <source>
        <dbReference type="EMBL" id="MFI7589041.1"/>
    </source>
</evidence>